<dbReference type="InterPro" id="IPR001509">
    <property type="entry name" value="Epimerase_deHydtase"/>
</dbReference>
<dbReference type="Pfam" id="PF01370">
    <property type="entry name" value="Epimerase"/>
    <property type="match status" value="1"/>
</dbReference>
<name>A0AB39HBU7_9VIBR</name>
<protein>
    <submittedName>
        <fullName evidence="2">NAD-dependent epimerase/dehydratase family protein</fullName>
    </submittedName>
</protein>
<dbReference type="RefSeq" id="WP_306100241.1">
    <property type="nucleotide sequence ID" value="NZ_CP162601.1"/>
</dbReference>
<dbReference type="InterPro" id="IPR036291">
    <property type="entry name" value="NAD(P)-bd_dom_sf"/>
</dbReference>
<dbReference type="InterPro" id="IPR051783">
    <property type="entry name" value="NAD(P)-dependent_oxidoreduct"/>
</dbReference>
<dbReference type="PANTHER" id="PTHR48079:SF6">
    <property type="entry name" value="NAD(P)-BINDING DOMAIN-CONTAINING PROTEIN-RELATED"/>
    <property type="match status" value="1"/>
</dbReference>
<gene>
    <name evidence="2" type="ORF">AB0763_08065</name>
</gene>
<sequence>MSKLLIIGGGWLGSPLANQLVRSNQFKNSQVHVVRRSVREETLPPSVILHHLDLNQDSGRQSLAELMTTHGFDLVIGCFPPGFRHGKGEHYLSHWQCIAELCHQTQVKQVIQISSTSVYPDQSAIMKEEDASLALAKNNPLFGDKAIAMLDAEATLSHRGFKSTILRCSGLIGPSRHPARFAARLKSVSTQASANMVHQSDVIRAIEFCLTHQCEGIYNLSCPTSVSKAEFYRVAIETAKLSAPLPPQSPSPGKTINGDLITKQGFQYQYPHSLDAIKAIEFTSSE</sequence>
<accession>A0AB39HBU7</accession>
<proteinExistence type="predicted"/>
<organism evidence="2">
    <name type="scientific">Vibrio sp. HB236076</name>
    <dbReference type="NCBI Taxonomy" id="3232307"/>
    <lineage>
        <taxon>Bacteria</taxon>
        <taxon>Pseudomonadati</taxon>
        <taxon>Pseudomonadota</taxon>
        <taxon>Gammaproteobacteria</taxon>
        <taxon>Vibrionales</taxon>
        <taxon>Vibrionaceae</taxon>
        <taxon>Vibrio</taxon>
    </lineage>
</organism>
<dbReference type="GO" id="GO:0005737">
    <property type="term" value="C:cytoplasm"/>
    <property type="evidence" value="ECO:0007669"/>
    <property type="project" value="TreeGrafter"/>
</dbReference>
<dbReference type="EMBL" id="CP162601">
    <property type="protein sequence ID" value="XDK24182.1"/>
    <property type="molecule type" value="Genomic_DNA"/>
</dbReference>
<feature type="domain" description="NAD-dependent epimerase/dehydratase" evidence="1">
    <location>
        <begin position="5"/>
        <end position="211"/>
    </location>
</feature>
<dbReference type="KEGG" id="vih:AB0763_08065"/>
<dbReference type="Gene3D" id="3.40.50.720">
    <property type="entry name" value="NAD(P)-binding Rossmann-like Domain"/>
    <property type="match status" value="1"/>
</dbReference>
<dbReference type="SUPFAM" id="SSF51735">
    <property type="entry name" value="NAD(P)-binding Rossmann-fold domains"/>
    <property type="match status" value="1"/>
</dbReference>
<dbReference type="GO" id="GO:0004029">
    <property type="term" value="F:aldehyde dehydrogenase (NAD+) activity"/>
    <property type="evidence" value="ECO:0007669"/>
    <property type="project" value="TreeGrafter"/>
</dbReference>
<evidence type="ECO:0000259" key="1">
    <source>
        <dbReference type="Pfam" id="PF01370"/>
    </source>
</evidence>
<dbReference type="PANTHER" id="PTHR48079">
    <property type="entry name" value="PROTEIN YEEZ"/>
    <property type="match status" value="1"/>
</dbReference>
<evidence type="ECO:0000313" key="2">
    <source>
        <dbReference type="EMBL" id="XDK24182.1"/>
    </source>
</evidence>
<dbReference type="AlphaFoldDB" id="A0AB39HBU7"/>
<reference evidence="2" key="1">
    <citation type="submission" date="2024-07" db="EMBL/GenBank/DDBJ databases">
        <title>Genome Analysis of a Potential Novel Vibrio Species Secreting pH- and Thermo-stable Alginate Lyase and its Application in Producing Alginate Oligosaccharides.</title>
        <authorList>
            <person name="Huang H."/>
            <person name="Bao K."/>
        </authorList>
    </citation>
    <scope>NUCLEOTIDE SEQUENCE</scope>
    <source>
        <strain evidence="2">HB236076</strain>
    </source>
</reference>